<evidence type="ECO:0000313" key="2">
    <source>
        <dbReference type="Proteomes" id="UP000729402"/>
    </source>
</evidence>
<dbReference type="Proteomes" id="UP000729402">
    <property type="component" value="Unassembled WGS sequence"/>
</dbReference>
<organism evidence="1 2">
    <name type="scientific">Zizania palustris</name>
    <name type="common">Northern wild rice</name>
    <dbReference type="NCBI Taxonomy" id="103762"/>
    <lineage>
        <taxon>Eukaryota</taxon>
        <taxon>Viridiplantae</taxon>
        <taxon>Streptophyta</taxon>
        <taxon>Embryophyta</taxon>
        <taxon>Tracheophyta</taxon>
        <taxon>Spermatophyta</taxon>
        <taxon>Magnoliopsida</taxon>
        <taxon>Liliopsida</taxon>
        <taxon>Poales</taxon>
        <taxon>Poaceae</taxon>
        <taxon>BOP clade</taxon>
        <taxon>Oryzoideae</taxon>
        <taxon>Oryzeae</taxon>
        <taxon>Zizaniinae</taxon>
        <taxon>Zizania</taxon>
    </lineage>
</organism>
<dbReference type="AlphaFoldDB" id="A0A8J5VE46"/>
<evidence type="ECO:0000313" key="1">
    <source>
        <dbReference type="EMBL" id="KAG8056296.1"/>
    </source>
</evidence>
<keyword evidence="2" id="KW-1185">Reference proteome</keyword>
<accession>A0A8J5VE46</accession>
<dbReference type="EMBL" id="JAAALK010000287">
    <property type="protein sequence ID" value="KAG8056296.1"/>
    <property type="molecule type" value="Genomic_DNA"/>
</dbReference>
<sequence length="176" mass="18311">MGAKEKIHRHCCATVVAAKGGEPPMLKERAVKEHSARGCACPAEGVEAAVSVSGVRIDIIGLVTSATRARIRLLLPMRVATASSLIVQPSSLLSTPSPTIPRSSNPPLLAAPFSIASFSATMATTPRLTATYEIHSERCSSALPRRHAVHGIGSRRPTFGIVAISGVVAASIEEGI</sequence>
<reference evidence="1" key="2">
    <citation type="submission" date="2021-02" db="EMBL/GenBank/DDBJ databases">
        <authorList>
            <person name="Kimball J.A."/>
            <person name="Haas M.W."/>
            <person name="Macchietto M."/>
            <person name="Kono T."/>
            <person name="Duquette J."/>
            <person name="Shao M."/>
        </authorList>
    </citation>
    <scope>NUCLEOTIDE SEQUENCE</scope>
    <source>
        <tissue evidence="1">Fresh leaf tissue</tissue>
    </source>
</reference>
<proteinExistence type="predicted"/>
<reference evidence="1" key="1">
    <citation type="journal article" date="2021" name="bioRxiv">
        <title>Whole Genome Assembly and Annotation of Northern Wild Rice, Zizania palustris L., Supports a Whole Genome Duplication in the Zizania Genus.</title>
        <authorList>
            <person name="Haas M."/>
            <person name="Kono T."/>
            <person name="Macchietto M."/>
            <person name="Millas R."/>
            <person name="McGilp L."/>
            <person name="Shao M."/>
            <person name="Duquette J."/>
            <person name="Hirsch C.N."/>
            <person name="Kimball J."/>
        </authorList>
    </citation>
    <scope>NUCLEOTIDE SEQUENCE</scope>
    <source>
        <tissue evidence="1">Fresh leaf tissue</tissue>
    </source>
</reference>
<comment type="caution">
    <text evidence="1">The sequence shown here is derived from an EMBL/GenBank/DDBJ whole genome shotgun (WGS) entry which is preliminary data.</text>
</comment>
<protein>
    <submittedName>
        <fullName evidence="1">Uncharacterized protein</fullName>
    </submittedName>
</protein>
<gene>
    <name evidence="1" type="ORF">GUJ93_ZPchr0002g24004</name>
</gene>
<name>A0A8J5VE46_ZIZPA</name>